<name>A0A6G1HG14_9PEZI</name>
<evidence type="ECO:0000313" key="3">
    <source>
        <dbReference type="Proteomes" id="UP000800041"/>
    </source>
</evidence>
<protein>
    <submittedName>
        <fullName evidence="2">Uncharacterized protein</fullName>
    </submittedName>
</protein>
<gene>
    <name evidence="2" type="ORF">K402DRAFT_459193</name>
</gene>
<reference evidence="2" key="1">
    <citation type="journal article" date="2020" name="Stud. Mycol.">
        <title>101 Dothideomycetes genomes: a test case for predicting lifestyles and emergence of pathogens.</title>
        <authorList>
            <person name="Haridas S."/>
            <person name="Albert R."/>
            <person name="Binder M."/>
            <person name="Bloem J."/>
            <person name="Labutti K."/>
            <person name="Salamov A."/>
            <person name="Andreopoulos B."/>
            <person name="Baker S."/>
            <person name="Barry K."/>
            <person name="Bills G."/>
            <person name="Bluhm B."/>
            <person name="Cannon C."/>
            <person name="Castanera R."/>
            <person name="Culley D."/>
            <person name="Daum C."/>
            <person name="Ezra D."/>
            <person name="Gonzalez J."/>
            <person name="Henrissat B."/>
            <person name="Kuo A."/>
            <person name="Liang C."/>
            <person name="Lipzen A."/>
            <person name="Lutzoni F."/>
            <person name="Magnuson J."/>
            <person name="Mondo S."/>
            <person name="Nolan M."/>
            <person name="Ohm R."/>
            <person name="Pangilinan J."/>
            <person name="Park H.-J."/>
            <person name="Ramirez L."/>
            <person name="Alfaro M."/>
            <person name="Sun H."/>
            <person name="Tritt A."/>
            <person name="Yoshinaga Y."/>
            <person name="Zwiers L.-H."/>
            <person name="Turgeon B."/>
            <person name="Goodwin S."/>
            <person name="Spatafora J."/>
            <person name="Crous P."/>
            <person name="Grigoriev I."/>
        </authorList>
    </citation>
    <scope>NUCLEOTIDE SEQUENCE</scope>
    <source>
        <strain evidence="2">CBS 113979</strain>
    </source>
</reference>
<feature type="region of interest" description="Disordered" evidence="1">
    <location>
        <begin position="157"/>
        <end position="227"/>
    </location>
</feature>
<feature type="compositionally biased region" description="Polar residues" evidence="1">
    <location>
        <begin position="45"/>
        <end position="56"/>
    </location>
</feature>
<dbReference type="EMBL" id="ML977138">
    <property type="protein sequence ID" value="KAF1991982.1"/>
    <property type="molecule type" value="Genomic_DNA"/>
</dbReference>
<keyword evidence="3" id="KW-1185">Reference proteome</keyword>
<accession>A0A6G1HG14</accession>
<feature type="region of interest" description="Disordered" evidence="1">
    <location>
        <begin position="34"/>
        <end position="56"/>
    </location>
</feature>
<organism evidence="2 3">
    <name type="scientific">Aulographum hederae CBS 113979</name>
    <dbReference type="NCBI Taxonomy" id="1176131"/>
    <lineage>
        <taxon>Eukaryota</taxon>
        <taxon>Fungi</taxon>
        <taxon>Dikarya</taxon>
        <taxon>Ascomycota</taxon>
        <taxon>Pezizomycotina</taxon>
        <taxon>Dothideomycetes</taxon>
        <taxon>Pleosporomycetidae</taxon>
        <taxon>Aulographales</taxon>
        <taxon>Aulographaceae</taxon>
    </lineage>
</organism>
<dbReference type="Gene3D" id="1.20.5.1700">
    <property type="match status" value="1"/>
</dbReference>
<sequence>MAPPNLQRQASELSGALNGLIEDQNRELESLRRQNESFKAKAHNAPSQKLKSQNTSLLAENQSLKDQAKKLLSKQQQEWNTQIYSLRAENRTLKAENQSFEADYQAFEEEHQSFEIEYQSLKVENQSLREEHQSLRAENQSLRAENQSLRAENLAFQTQDQASRTEEQAPDQQVRALPARTQASNGLSGIEFNPDTSNSTPYMSSEHSPGLPNSPIASDQTNGETSSSIVNQRYDCWRQSLEEMVSNIVELNKSFNTPYSAIRTWSQAFSAFLFSADRSLNSYSAALEMIKPAVGLMFPANEQSMVDKHAAKKSFEKLGQVLVPEFRNKLVAQKQVLKDYNLAHDVRKTEGFEGLVKCVQDVIEIERKWVESTAKHMTEFGPEQQVGDIDAEILQLEKAIYRQLFQKIFG</sequence>
<proteinExistence type="predicted"/>
<feature type="compositionally biased region" description="Polar residues" evidence="1">
    <location>
        <begin position="215"/>
        <end position="227"/>
    </location>
</feature>
<dbReference type="Proteomes" id="UP000800041">
    <property type="component" value="Unassembled WGS sequence"/>
</dbReference>
<evidence type="ECO:0000313" key="2">
    <source>
        <dbReference type="EMBL" id="KAF1991982.1"/>
    </source>
</evidence>
<dbReference type="OrthoDB" id="76453at2759"/>
<evidence type="ECO:0000256" key="1">
    <source>
        <dbReference type="SAM" id="MobiDB-lite"/>
    </source>
</evidence>
<feature type="compositionally biased region" description="Polar residues" evidence="1">
    <location>
        <begin position="194"/>
        <end position="207"/>
    </location>
</feature>
<dbReference type="AlphaFoldDB" id="A0A6G1HG14"/>